<evidence type="ECO:0000256" key="7">
    <source>
        <dbReference type="RuleBase" id="RU363032"/>
    </source>
</evidence>
<keyword evidence="2 7" id="KW-0813">Transport</keyword>
<dbReference type="SUPFAM" id="SSF161098">
    <property type="entry name" value="MetI-like"/>
    <property type="match status" value="1"/>
</dbReference>
<dbReference type="InterPro" id="IPR051322">
    <property type="entry name" value="AA_ABC_Transporter_Permease"/>
</dbReference>
<evidence type="ECO:0000256" key="2">
    <source>
        <dbReference type="ARBA" id="ARBA00022448"/>
    </source>
</evidence>
<evidence type="ECO:0000256" key="3">
    <source>
        <dbReference type="ARBA" id="ARBA00022475"/>
    </source>
</evidence>
<protein>
    <submittedName>
        <fullName evidence="9">ABC transporter permease subunit</fullName>
    </submittedName>
</protein>
<dbReference type="Gene3D" id="1.10.3720.10">
    <property type="entry name" value="MetI-like"/>
    <property type="match status" value="1"/>
</dbReference>
<dbReference type="PANTHER" id="PTHR30450:SF1">
    <property type="entry name" value="D-METHIONINE TRANSPORT SYSTEM PERMEASE PROTEIN METI-RELATED"/>
    <property type="match status" value="1"/>
</dbReference>
<comment type="caution">
    <text evidence="9">The sequence shown here is derived from an EMBL/GenBank/DDBJ whole genome shotgun (WGS) entry which is preliminary data.</text>
</comment>
<evidence type="ECO:0000259" key="8">
    <source>
        <dbReference type="PROSITE" id="PS50928"/>
    </source>
</evidence>
<feature type="domain" description="ABC transmembrane type-1" evidence="8">
    <location>
        <begin position="19"/>
        <end position="213"/>
    </location>
</feature>
<feature type="transmembrane region" description="Helical" evidence="7">
    <location>
        <begin position="193"/>
        <end position="213"/>
    </location>
</feature>
<dbReference type="RefSeq" id="WP_235991505.1">
    <property type="nucleotide sequence ID" value="NZ_JACBXQ010000003.1"/>
</dbReference>
<proteinExistence type="inferred from homology"/>
<dbReference type="PANTHER" id="PTHR30450">
    <property type="entry name" value="ABC TRANSPORTER PERMEASE"/>
    <property type="match status" value="1"/>
</dbReference>
<dbReference type="Proteomes" id="UP000721415">
    <property type="component" value="Unassembled WGS sequence"/>
</dbReference>
<keyword evidence="6 7" id="KW-0472">Membrane</keyword>
<dbReference type="EMBL" id="JACBXQ010000003">
    <property type="protein sequence ID" value="MBG9986371.1"/>
    <property type="molecule type" value="Genomic_DNA"/>
</dbReference>
<keyword evidence="5 7" id="KW-1133">Transmembrane helix</keyword>
<keyword evidence="3" id="KW-1003">Cell membrane</keyword>
<evidence type="ECO:0000256" key="4">
    <source>
        <dbReference type="ARBA" id="ARBA00022692"/>
    </source>
</evidence>
<feature type="transmembrane region" description="Helical" evidence="7">
    <location>
        <begin position="168"/>
        <end position="187"/>
    </location>
</feature>
<dbReference type="PROSITE" id="PS50928">
    <property type="entry name" value="ABC_TM1"/>
    <property type="match status" value="1"/>
</dbReference>
<name>A0ABS0LSQ3_9LACT</name>
<evidence type="ECO:0000313" key="9">
    <source>
        <dbReference type="EMBL" id="MBG9986371.1"/>
    </source>
</evidence>
<keyword evidence="4 7" id="KW-0812">Transmembrane</keyword>
<accession>A0ABS0LSQ3</accession>
<gene>
    <name evidence="9" type="ORF">HZY91_05620</name>
</gene>
<comment type="subcellular location">
    <subcellularLocation>
        <location evidence="1 7">Cell membrane</location>
        <topology evidence="1 7">Multi-pass membrane protein</topology>
    </subcellularLocation>
</comment>
<reference evidence="9 10" key="1">
    <citation type="submission" date="2020-07" db="EMBL/GenBank/DDBJ databases">
        <title>Facklamia lactis sp. nov., isolated from raw milk.</title>
        <authorList>
            <person name="Doll E.V."/>
            <person name="Huptas C."/>
            <person name="Staib L."/>
            <person name="Wenning M."/>
            <person name="Scherer S."/>
        </authorList>
    </citation>
    <scope>NUCLEOTIDE SEQUENCE [LARGE SCALE GENOMIC DNA]</scope>
    <source>
        <strain evidence="9 10">DSM 111018</strain>
    </source>
</reference>
<feature type="transmembrane region" description="Helical" evidence="7">
    <location>
        <begin position="93"/>
        <end position="111"/>
    </location>
</feature>
<organism evidence="9 10">
    <name type="scientific">Facklamia lactis</name>
    <dbReference type="NCBI Taxonomy" id="2749967"/>
    <lineage>
        <taxon>Bacteria</taxon>
        <taxon>Bacillati</taxon>
        <taxon>Bacillota</taxon>
        <taxon>Bacilli</taxon>
        <taxon>Lactobacillales</taxon>
        <taxon>Aerococcaceae</taxon>
        <taxon>Facklamia</taxon>
    </lineage>
</organism>
<evidence type="ECO:0000256" key="5">
    <source>
        <dbReference type="ARBA" id="ARBA00022989"/>
    </source>
</evidence>
<dbReference type="Pfam" id="PF00528">
    <property type="entry name" value="BPD_transp_1"/>
    <property type="match status" value="1"/>
</dbReference>
<dbReference type="InterPro" id="IPR035906">
    <property type="entry name" value="MetI-like_sf"/>
</dbReference>
<dbReference type="InterPro" id="IPR000515">
    <property type="entry name" value="MetI-like"/>
</dbReference>
<dbReference type="CDD" id="cd06261">
    <property type="entry name" value="TM_PBP2"/>
    <property type="match status" value="1"/>
</dbReference>
<feature type="transmembrane region" description="Helical" evidence="7">
    <location>
        <begin position="26"/>
        <end position="47"/>
    </location>
</feature>
<evidence type="ECO:0000256" key="6">
    <source>
        <dbReference type="ARBA" id="ARBA00023136"/>
    </source>
</evidence>
<evidence type="ECO:0000256" key="1">
    <source>
        <dbReference type="ARBA" id="ARBA00004651"/>
    </source>
</evidence>
<evidence type="ECO:0000313" key="10">
    <source>
        <dbReference type="Proteomes" id="UP000721415"/>
    </source>
</evidence>
<sequence length="221" mass="23853">MFESTRLMDYLPTVIIPAIFDTLKMLIISASFTVLLGLVLGFILFSTSEKGLQPNRSIYAVLSRGTDMIRSFPTMILIVALSPLTRILVGTTIGIWPAIVSISIGSIPFAGRMTESALNTVSSEVITAARSFGATNKQIITKVMLVEALPQLIDNFTILIINMLNMTAMAGAIGAGGLGAVALTYGYQLFDYGVMYFIVALLIVLVIIIQIVGNKLKNKIQ</sequence>
<comment type="similarity">
    <text evidence="7">Belongs to the binding-protein-dependent transport system permease family.</text>
</comment>
<keyword evidence="10" id="KW-1185">Reference proteome</keyword>